<gene>
    <name evidence="1" type="ORF">SDC9_10373</name>
</gene>
<organism evidence="1">
    <name type="scientific">bioreactor metagenome</name>
    <dbReference type="NCBI Taxonomy" id="1076179"/>
    <lineage>
        <taxon>unclassified sequences</taxon>
        <taxon>metagenomes</taxon>
        <taxon>ecological metagenomes</taxon>
    </lineage>
</organism>
<evidence type="ECO:0000313" key="1">
    <source>
        <dbReference type="EMBL" id="MPL64715.1"/>
    </source>
</evidence>
<dbReference type="EMBL" id="VSSQ01000026">
    <property type="protein sequence ID" value="MPL64715.1"/>
    <property type="molecule type" value="Genomic_DNA"/>
</dbReference>
<comment type="caution">
    <text evidence="1">The sequence shown here is derived from an EMBL/GenBank/DDBJ whole genome shotgun (WGS) entry which is preliminary data.</text>
</comment>
<accession>A0A644TCS1</accession>
<reference evidence="1" key="1">
    <citation type="submission" date="2019-08" db="EMBL/GenBank/DDBJ databases">
        <authorList>
            <person name="Kucharzyk K."/>
            <person name="Murdoch R.W."/>
            <person name="Higgins S."/>
            <person name="Loffler F."/>
        </authorList>
    </citation>
    <scope>NUCLEOTIDE SEQUENCE</scope>
</reference>
<evidence type="ECO:0008006" key="2">
    <source>
        <dbReference type="Google" id="ProtNLM"/>
    </source>
</evidence>
<sequence>MERKTIKRLRAAISSGKLTQEFTAAQVNKVLGVDWAGTFLPKHRVGNPGNNTELFIRIRAGLYRLNN</sequence>
<dbReference type="AlphaFoldDB" id="A0A644TCS1"/>
<proteinExistence type="predicted"/>
<protein>
    <recommendedName>
        <fullName evidence="2">HTH HARE-type domain-containing protein</fullName>
    </recommendedName>
</protein>
<name>A0A644TCS1_9ZZZZ</name>